<dbReference type="AlphaFoldDB" id="A0A381WYC6"/>
<gene>
    <name evidence="1" type="ORF">METZ01_LOCUS110359</name>
</gene>
<dbReference type="EMBL" id="UINC01013282">
    <property type="protein sequence ID" value="SVA57505.1"/>
    <property type="molecule type" value="Genomic_DNA"/>
</dbReference>
<feature type="non-terminal residue" evidence="1">
    <location>
        <position position="1"/>
    </location>
</feature>
<name>A0A381WYC6_9ZZZZ</name>
<protein>
    <submittedName>
        <fullName evidence="1">Uncharacterized protein</fullName>
    </submittedName>
</protein>
<sequence>ADPFIDDLDQRFAILADGIPNLAGPWVRDRSRRQRGLGVGSRLPGAELLTAAGLEAQATYDDRFNDPSFECSAASITRAWSEPGTPTEIDQLEDRIIIRHEYMDTVREVYLAREHPEGLVPRRYGHSVGWYEDSTLVIDTIGFIPGVLTPHPGVLHSDVLHTVERLTLNREEKILELEWVAEDVKYFKSALTGASFYGPAPYGVDVYDCTPERANR</sequence>
<reference evidence="1" key="1">
    <citation type="submission" date="2018-05" db="EMBL/GenBank/DDBJ databases">
        <authorList>
            <person name="Lanie J.A."/>
            <person name="Ng W.-L."/>
            <person name="Kazmierczak K.M."/>
            <person name="Andrzejewski T.M."/>
            <person name="Davidsen T.M."/>
            <person name="Wayne K.J."/>
            <person name="Tettelin H."/>
            <person name="Glass J.I."/>
            <person name="Rusch D."/>
            <person name="Podicherti R."/>
            <person name="Tsui H.-C.T."/>
            <person name="Winkler M.E."/>
        </authorList>
    </citation>
    <scope>NUCLEOTIDE SEQUENCE</scope>
</reference>
<accession>A0A381WYC6</accession>
<organism evidence="1">
    <name type="scientific">marine metagenome</name>
    <dbReference type="NCBI Taxonomy" id="408172"/>
    <lineage>
        <taxon>unclassified sequences</taxon>
        <taxon>metagenomes</taxon>
        <taxon>ecological metagenomes</taxon>
    </lineage>
</organism>
<evidence type="ECO:0000313" key="1">
    <source>
        <dbReference type="EMBL" id="SVA57505.1"/>
    </source>
</evidence>
<proteinExistence type="predicted"/>